<protein>
    <recommendedName>
        <fullName evidence="1">VIT domain-containing protein</fullName>
    </recommendedName>
</protein>
<feature type="domain" description="VIT" evidence="1">
    <location>
        <begin position="1"/>
        <end position="109"/>
    </location>
</feature>
<reference evidence="2" key="1">
    <citation type="journal article" date="2023" name="Insect Mol. Biol.">
        <title>Genome sequencing provides insights into the evolution of gene families encoding plant cell wall-degrading enzymes in longhorned beetles.</title>
        <authorList>
            <person name="Shin N.R."/>
            <person name="Okamura Y."/>
            <person name="Kirsch R."/>
            <person name="Pauchet Y."/>
        </authorList>
    </citation>
    <scope>NUCLEOTIDE SEQUENCE</scope>
    <source>
        <strain evidence="2">RBIC_L_NR</strain>
    </source>
</reference>
<feature type="non-terminal residue" evidence="2">
    <location>
        <position position="136"/>
    </location>
</feature>
<dbReference type="InterPro" id="IPR013694">
    <property type="entry name" value="VIT"/>
</dbReference>
<dbReference type="AlphaFoldDB" id="A0AAV8WVD0"/>
<evidence type="ECO:0000259" key="1">
    <source>
        <dbReference type="PROSITE" id="PS51468"/>
    </source>
</evidence>
<accession>A0AAV8WVD0</accession>
<dbReference type="PANTHER" id="PTHR10338">
    <property type="entry name" value="INTER-ALPHA-TRYPSIN INHIBITOR HEAVY CHAIN FAMILY MEMBER"/>
    <property type="match status" value="1"/>
</dbReference>
<dbReference type="InterPro" id="IPR050934">
    <property type="entry name" value="ITIH"/>
</dbReference>
<dbReference type="EMBL" id="JANEYF010004621">
    <property type="protein sequence ID" value="KAJ8930554.1"/>
    <property type="molecule type" value="Genomic_DNA"/>
</dbReference>
<dbReference type="Proteomes" id="UP001162156">
    <property type="component" value="Unassembled WGS sequence"/>
</dbReference>
<evidence type="ECO:0000313" key="2">
    <source>
        <dbReference type="EMBL" id="KAJ8930554.1"/>
    </source>
</evidence>
<evidence type="ECO:0000313" key="3">
    <source>
        <dbReference type="Proteomes" id="UP001162156"/>
    </source>
</evidence>
<proteinExistence type="predicted"/>
<organism evidence="2 3">
    <name type="scientific">Rhamnusium bicolor</name>
    <dbReference type="NCBI Taxonomy" id="1586634"/>
    <lineage>
        <taxon>Eukaryota</taxon>
        <taxon>Metazoa</taxon>
        <taxon>Ecdysozoa</taxon>
        <taxon>Arthropoda</taxon>
        <taxon>Hexapoda</taxon>
        <taxon>Insecta</taxon>
        <taxon>Pterygota</taxon>
        <taxon>Neoptera</taxon>
        <taxon>Endopterygota</taxon>
        <taxon>Coleoptera</taxon>
        <taxon>Polyphaga</taxon>
        <taxon>Cucujiformia</taxon>
        <taxon>Chrysomeloidea</taxon>
        <taxon>Cerambycidae</taxon>
        <taxon>Lepturinae</taxon>
        <taxon>Rhagiini</taxon>
        <taxon>Rhamnusium</taxon>
    </lineage>
</organism>
<dbReference type="Pfam" id="PF08487">
    <property type="entry name" value="VIT"/>
    <property type="match status" value="1"/>
</dbReference>
<dbReference type="PROSITE" id="PS51468">
    <property type="entry name" value="VIT"/>
    <property type="match status" value="1"/>
</dbReference>
<gene>
    <name evidence="2" type="ORF">NQ314_016635</name>
</gene>
<sequence>MNTKISNRFANTKVVWKLRNIEKQAKMVNFKVVLTETAFITEFVMEIKEKSYKSYIKEKDVAKNIYNEALARGQSAGLVEAKTRDSKEFTVSVNMEPELVAMFSLTYEEMLERVHDQYELVLNICPGQIVQNLDIE</sequence>
<dbReference type="SMART" id="SM00609">
    <property type="entry name" value="VIT"/>
    <property type="match status" value="1"/>
</dbReference>
<name>A0AAV8WVD0_9CUCU</name>
<keyword evidence="3" id="KW-1185">Reference proteome</keyword>
<dbReference type="PANTHER" id="PTHR10338:SF108">
    <property type="entry name" value="INTER-ALPHA-TRYPSIN INHIBITOR HEAVY CHAIN H4-LIKE PROTEIN"/>
    <property type="match status" value="1"/>
</dbReference>
<comment type="caution">
    <text evidence="2">The sequence shown here is derived from an EMBL/GenBank/DDBJ whole genome shotgun (WGS) entry which is preliminary data.</text>
</comment>